<evidence type="ECO:0000313" key="2">
    <source>
        <dbReference type="Proteomes" id="UP000192775"/>
    </source>
</evidence>
<geneLocation type="plasmid" evidence="1">
    <name>unnamed1</name>
</geneLocation>
<gene>
    <name evidence="1" type="ORF">B5808_19205</name>
</gene>
<organism evidence="1 2">
    <name type="scientific">Cnuibacter physcomitrellae</name>
    <dbReference type="NCBI Taxonomy" id="1619308"/>
    <lineage>
        <taxon>Bacteria</taxon>
        <taxon>Bacillati</taxon>
        <taxon>Actinomycetota</taxon>
        <taxon>Actinomycetes</taxon>
        <taxon>Micrococcales</taxon>
        <taxon>Microbacteriaceae</taxon>
        <taxon>Cnuibacter</taxon>
    </lineage>
</organism>
<keyword evidence="2" id="KW-1185">Reference proteome</keyword>
<protein>
    <submittedName>
        <fullName evidence="1">Uncharacterized protein</fullName>
    </submittedName>
</protein>
<accession>A0A1X9LU60</accession>
<evidence type="ECO:0000313" key="1">
    <source>
        <dbReference type="EMBL" id="ARJ07531.1"/>
    </source>
</evidence>
<dbReference type="EMBL" id="CP020716">
    <property type="protein sequence ID" value="ARJ07531.1"/>
    <property type="molecule type" value="Genomic_DNA"/>
</dbReference>
<sequence>MTTSTTPHPRRGARARLLAAVVAAAVAGAMMTGCTAEQSAAAPGLVETSAPAQMTTVVAADTAATRSIQMSQQLFEHSDAVVVAPSENVAAVQKAARTAILAGIPLLLSDQASTSGSPAPTSTADPAIVSELTRLGASQVIAVGLPAADAGVATWYRADSVEDIASLTGIPQVALIGDVSISSLNTLTPVTDIAAGRDVTLPHPAVALTSVSVILDSPAADLAAAATARAAGATLTLQPTPGDLLASPEMITTLQEQPDASVILLGSSYADQPDPAWSITAARTGYQLPGGGQRLLGEHRFVAIYGAPDTPVLGILGEQDVAGTIARASDLAAQYAPLSDRPVVPVLEIITTVAAGSAGGDGNYSNELDPDTIAPYIDAAAAAGMMVLLDLQPGRSDFLSQATAYADLLSRPNVGLALDPEWRLGPDEIPLEQIGSVDAAEVNAVSDWLARLVHDQGLPPKMLVLHEFRISMITDRAAIDTSHPEIETVVHVDGQGSQPDKMATWDALLAEPPAGVGVGWKNFIDEDSPMLTPEQTMQVTPTPDLISYQ</sequence>
<dbReference type="Proteomes" id="UP000192775">
    <property type="component" value="Plasmid unnamed1"/>
</dbReference>
<keyword evidence="1" id="KW-0614">Plasmid</keyword>
<dbReference type="AlphaFoldDB" id="A0A1X9LU60"/>
<dbReference type="KEGG" id="cphy:B5808_19205"/>
<proteinExistence type="predicted"/>
<name>A0A1X9LU60_9MICO</name>
<reference evidence="1 2" key="1">
    <citation type="submission" date="2017-04" db="EMBL/GenBank/DDBJ databases">
        <authorList>
            <person name="Afonso C.L."/>
            <person name="Miller P.J."/>
            <person name="Scott M.A."/>
            <person name="Spackman E."/>
            <person name="Goraichik I."/>
            <person name="Dimitrov K.M."/>
            <person name="Suarez D.L."/>
            <person name="Swayne D.E."/>
        </authorList>
    </citation>
    <scope>NUCLEOTIDE SEQUENCE [LARGE SCALE GENOMIC DNA]</scope>
    <source>
        <strain evidence="2">XA(T)</strain>
        <plasmid evidence="2">Plasmid unnamed1</plasmid>
    </source>
</reference>
<dbReference type="RefSeq" id="WP_085021668.1">
    <property type="nucleotide sequence ID" value="NZ_BMHD01000003.1"/>
</dbReference>